<organism evidence="1">
    <name type="scientific">Medicago truncatula</name>
    <name type="common">Barrel medic</name>
    <name type="synonym">Medicago tribuloides</name>
    <dbReference type="NCBI Taxonomy" id="3880"/>
    <lineage>
        <taxon>Eukaryota</taxon>
        <taxon>Viridiplantae</taxon>
        <taxon>Streptophyta</taxon>
        <taxon>Embryophyta</taxon>
        <taxon>Tracheophyta</taxon>
        <taxon>Spermatophyta</taxon>
        <taxon>Magnoliopsida</taxon>
        <taxon>eudicotyledons</taxon>
        <taxon>Gunneridae</taxon>
        <taxon>Pentapetalae</taxon>
        <taxon>rosids</taxon>
        <taxon>fabids</taxon>
        <taxon>Fabales</taxon>
        <taxon>Fabaceae</taxon>
        <taxon>Papilionoideae</taxon>
        <taxon>50 kb inversion clade</taxon>
        <taxon>NPAAA clade</taxon>
        <taxon>Hologalegina</taxon>
        <taxon>IRL clade</taxon>
        <taxon>Trifolieae</taxon>
        <taxon>Medicago</taxon>
    </lineage>
</organism>
<name>I3SNL6_MEDTR</name>
<evidence type="ECO:0000313" key="1">
    <source>
        <dbReference type="EMBL" id="AFK41858.1"/>
    </source>
</evidence>
<reference evidence="1" key="1">
    <citation type="submission" date="2012-05" db="EMBL/GenBank/DDBJ databases">
        <authorList>
            <person name="Krishnakumar V."/>
            <person name="Cheung F."/>
            <person name="Xiao Y."/>
            <person name="Chan A."/>
            <person name="Moskal W.A."/>
            <person name="Town C.D."/>
        </authorList>
    </citation>
    <scope>NUCLEOTIDE SEQUENCE</scope>
</reference>
<sequence>MHVISQWYPQLCIQQLTLTHFGEASYPLTMKTSSQEPSIPSLSNLLLHIDISSSLSANNLCS</sequence>
<proteinExistence type="evidence at transcript level"/>
<dbReference type="AlphaFoldDB" id="I3SNL6"/>
<dbReference type="EMBL" id="BT142064">
    <property type="protein sequence ID" value="AFK41858.1"/>
    <property type="molecule type" value="mRNA"/>
</dbReference>
<protein>
    <submittedName>
        <fullName evidence="1">Uncharacterized protein</fullName>
    </submittedName>
</protein>
<accession>I3SNL6</accession>